<dbReference type="Gene3D" id="3.90.1300.10">
    <property type="entry name" value="Amidase signature (AS) domain"/>
    <property type="match status" value="1"/>
</dbReference>
<dbReference type="InterPro" id="IPR000120">
    <property type="entry name" value="Amidase"/>
</dbReference>
<dbReference type="PANTHER" id="PTHR11895">
    <property type="entry name" value="TRANSAMIDASE"/>
    <property type="match status" value="1"/>
</dbReference>
<comment type="caution">
    <text evidence="3">The sequence shown here is derived from an EMBL/GenBank/DDBJ whole genome shotgun (WGS) entry which is preliminary data.</text>
</comment>
<evidence type="ECO:0000313" key="4">
    <source>
        <dbReference type="Proteomes" id="UP000504882"/>
    </source>
</evidence>
<gene>
    <name evidence="3" type="ORF">EXU48_02540</name>
</gene>
<dbReference type="InterPro" id="IPR036928">
    <property type="entry name" value="AS_sf"/>
</dbReference>
<proteinExistence type="inferred from homology"/>
<feature type="domain" description="Amidase" evidence="2">
    <location>
        <begin position="26"/>
        <end position="463"/>
    </location>
</feature>
<keyword evidence="4" id="KW-1185">Reference proteome</keyword>
<organism evidence="3 4">
    <name type="scientific">Occultella glacieicola</name>
    <dbReference type="NCBI Taxonomy" id="2518684"/>
    <lineage>
        <taxon>Bacteria</taxon>
        <taxon>Bacillati</taxon>
        <taxon>Actinomycetota</taxon>
        <taxon>Actinomycetes</taxon>
        <taxon>Micrococcales</taxon>
        <taxon>Ruaniaceae</taxon>
        <taxon>Occultella</taxon>
    </lineage>
</organism>
<evidence type="ECO:0000256" key="1">
    <source>
        <dbReference type="ARBA" id="ARBA00009199"/>
    </source>
</evidence>
<dbReference type="PANTHER" id="PTHR11895:SF7">
    <property type="entry name" value="GLUTAMYL-TRNA(GLN) AMIDOTRANSFERASE SUBUNIT A, MITOCHONDRIAL"/>
    <property type="match status" value="1"/>
</dbReference>
<name>A0ABY2E9B6_9MICO</name>
<dbReference type="EMBL" id="SMNA01000001">
    <property type="protein sequence ID" value="TDE99077.1"/>
    <property type="molecule type" value="Genomic_DNA"/>
</dbReference>
<sequence length="483" mass="50126">MADLHDLTALELAAAIRSGQTSPIDVLDHTLDRISALDERVGAFITRTPDLAGEQARAAQSLLAEHGDDPASLPPLLGVPCPIKDLNLVAGVPTSFGSAALAGYVPDVDDGVVIRLREAGTVMVGKTNTPEIGLPSYTESDIAPPARTPWDLTRNAGGSSGGAAAAVASRIVPIAQASDGGGSIRIPAAACGLVGLKPSRGRISTGPHGVAGPGLGTSGVLTRDVRDTAAALDVLSVGWPGDTYSLPLPQGGFLAACDTDPGPVRVGVLTRPIIAPDAPVHAEALRAVDHAVRVLEGLGHHTDTAPVPFPAEAWEPFRDLWSVLAASAPIPPDREHLLVPLSRWMRERGRGVDGITYANAVSAGQRLTRDAARAWADFDVILMPSLAQPAEVVGTSRIDDDPAADFEAQMAFTPWTSTWNIIGAPAISVPLHWAPAVPDLPGGPVLPFGVTLGARTGREDLLLALAATIERAEPWLDRRPPTG</sequence>
<comment type="similarity">
    <text evidence="1">Belongs to the amidase family.</text>
</comment>
<reference evidence="3 4" key="1">
    <citation type="submission" date="2019-03" db="EMBL/GenBank/DDBJ databases">
        <title>Genomic features of bacteria from cold environments.</title>
        <authorList>
            <person name="Shen L."/>
        </authorList>
    </citation>
    <scope>NUCLEOTIDE SEQUENCE [LARGE SCALE GENOMIC DNA]</scope>
    <source>
        <strain evidence="4">T3246-1</strain>
    </source>
</reference>
<dbReference type="InterPro" id="IPR023631">
    <property type="entry name" value="Amidase_dom"/>
</dbReference>
<dbReference type="SUPFAM" id="SSF75304">
    <property type="entry name" value="Amidase signature (AS) enzymes"/>
    <property type="match status" value="1"/>
</dbReference>
<evidence type="ECO:0000259" key="2">
    <source>
        <dbReference type="Pfam" id="PF01425"/>
    </source>
</evidence>
<dbReference type="Proteomes" id="UP000504882">
    <property type="component" value="Unassembled WGS sequence"/>
</dbReference>
<evidence type="ECO:0000313" key="3">
    <source>
        <dbReference type="EMBL" id="TDE99077.1"/>
    </source>
</evidence>
<dbReference type="InterPro" id="IPR020556">
    <property type="entry name" value="Amidase_CS"/>
</dbReference>
<dbReference type="PROSITE" id="PS00571">
    <property type="entry name" value="AMIDASES"/>
    <property type="match status" value="1"/>
</dbReference>
<accession>A0ABY2E9B6</accession>
<dbReference type="Pfam" id="PF01425">
    <property type="entry name" value="Amidase"/>
    <property type="match status" value="1"/>
</dbReference>
<dbReference type="RefSeq" id="WP_133105979.1">
    <property type="nucleotide sequence ID" value="NZ_SMNA01000001.1"/>
</dbReference>
<protein>
    <submittedName>
        <fullName evidence="3">Amidase</fullName>
    </submittedName>
</protein>